<evidence type="ECO:0000259" key="8">
    <source>
        <dbReference type="PROSITE" id="PS51918"/>
    </source>
</evidence>
<dbReference type="InterPro" id="IPR023867">
    <property type="entry name" value="Sulphatase_maturase_rSAM"/>
</dbReference>
<comment type="cofactor">
    <cofactor evidence="1">
        <name>[4Fe-4S] cluster</name>
        <dbReference type="ChEBI" id="CHEBI:49883"/>
    </cofactor>
</comment>
<feature type="domain" description="Radical SAM core" evidence="8">
    <location>
        <begin position="1"/>
        <end position="217"/>
    </location>
</feature>
<organism evidence="9 10">
    <name type="scientific">Haloferula rosea</name>
    <dbReference type="NCBI Taxonomy" id="490093"/>
    <lineage>
        <taxon>Bacteria</taxon>
        <taxon>Pseudomonadati</taxon>
        <taxon>Verrucomicrobiota</taxon>
        <taxon>Verrucomicrobiia</taxon>
        <taxon>Verrucomicrobiales</taxon>
        <taxon>Verrucomicrobiaceae</taxon>
        <taxon>Haloferula</taxon>
    </lineage>
</organism>
<gene>
    <name evidence="9" type="ORF">JIN81_09555</name>
</gene>
<dbReference type="GO" id="GO:0046872">
    <property type="term" value="F:metal ion binding"/>
    <property type="evidence" value="ECO:0007669"/>
    <property type="project" value="UniProtKB-KW"/>
</dbReference>
<dbReference type="CDD" id="cd01335">
    <property type="entry name" value="Radical_SAM"/>
    <property type="match status" value="1"/>
</dbReference>
<dbReference type="SFLD" id="SFLDS00029">
    <property type="entry name" value="Radical_SAM"/>
    <property type="match status" value="1"/>
</dbReference>
<dbReference type="InterPro" id="IPR058240">
    <property type="entry name" value="rSAM_sf"/>
</dbReference>
<keyword evidence="3" id="KW-0949">S-adenosyl-L-methionine</keyword>
<protein>
    <submittedName>
        <fullName evidence="9">Radical SAM protein</fullName>
    </submittedName>
</protein>
<evidence type="ECO:0000256" key="1">
    <source>
        <dbReference type="ARBA" id="ARBA00001966"/>
    </source>
</evidence>
<dbReference type="GO" id="GO:0051539">
    <property type="term" value="F:4 iron, 4 sulfur cluster binding"/>
    <property type="evidence" value="ECO:0007669"/>
    <property type="project" value="UniProtKB-KW"/>
</dbReference>
<keyword evidence="4" id="KW-0479">Metal-binding</keyword>
<dbReference type="SFLD" id="SFLDG01384">
    <property type="entry name" value="thioether_bond_formation_requi"/>
    <property type="match status" value="1"/>
</dbReference>
<dbReference type="PANTHER" id="PTHR43273">
    <property type="entry name" value="ANAEROBIC SULFATASE-MATURATING ENZYME HOMOLOG ASLB-RELATED"/>
    <property type="match status" value="1"/>
</dbReference>
<name>A0A934VBD3_9BACT</name>
<dbReference type="SUPFAM" id="SSF102114">
    <property type="entry name" value="Radical SAM enzymes"/>
    <property type="match status" value="1"/>
</dbReference>
<proteinExistence type="inferred from homology"/>
<evidence type="ECO:0000256" key="7">
    <source>
        <dbReference type="ARBA" id="ARBA00023601"/>
    </source>
</evidence>
<dbReference type="PANTHER" id="PTHR43273:SF3">
    <property type="entry name" value="ANAEROBIC SULFATASE-MATURATING ENZYME HOMOLOG ASLB-RELATED"/>
    <property type="match status" value="1"/>
</dbReference>
<sequence>MSSSRKLSVTFHLTHDCNLRCPYCYTGAKVGRHMTDEVATKAVDFSLAEARHQQADHLEIVFFGGEPLMRLQQLCDVADQFLERAEGLRLSFKLSTNGLLLNETTRRALAKRKVYVSVSLDGDPATQEQQRPTPNGRPYADQLAQMIPEWLEWNPCMNVTTVVTPAVADRLDQSVGWLVRQGFSYISIALDFSADWSAASMARLEKSLNRLAETYVRWHRDGRKVFVSCFDSRIQSHIRSNETQCACSFGLREFSIAPSGRLYPCVQFVGDDVGDSQYRIGDILTGFDETSRLSLHQQAKGDKSECGDCSLSGRCSKWCACINWTSTGRLDLASPALCHYEQMLIPIADRIATELFKKRNAHFIHRHYNPSYPVLDFVENLVIEERTQRDHERTTHAATTES</sequence>
<dbReference type="Gene3D" id="3.20.20.70">
    <property type="entry name" value="Aldolase class I"/>
    <property type="match status" value="1"/>
</dbReference>
<reference evidence="9" key="1">
    <citation type="submission" date="2021-01" db="EMBL/GenBank/DDBJ databases">
        <title>Modified the classification status of verrucomicrobia.</title>
        <authorList>
            <person name="Feng X."/>
        </authorList>
    </citation>
    <scope>NUCLEOTIDE SEQUENCE</scope>
    <source>
        <strain evidence="9">KCTC 22201</strain>
    </source>
</reference>
<dbReference type="EMBL" id="JAENII010000006">
    <property type="protein sequence ID" value="MBK1827268.1"/>
    <property type="molecule type" value="Genomic_DNA"/>
</dbReference>
<dbReference type="NCBIfam" id="TIGR04085">
    <property type="entry name" value="rSAM_more_4Fe4S"/>
    <property type="match status" value="1"/>
</dbReference>
<evidence type="ECO:0000256" key="6">
    <source>
        <dbReference type="ARBA" id="ARBA00023014"/>
    </source>
</evidence>
<accession>A0A934VBD3</accession>
<dbReference type="AlphaFoldDB" id="A0A934VBD3"/>
<dbReference type="SFLD" id="SFLDG01386">
    <property type="entry name" value="main_SPASM_domain-containing"/>
    <property type="match status" value="1"/>
</dbReference>
<keyword evidence="2" id="KW-0004">4Fe-4S</keyword>
<dbReference type="RefSeq" id="WP_200278719.1">
    <property type="nucleotide sequence ID" value="NZ_JAENII010000006.1"/>
</dbReference>
<evidence type="ECO:0000256" key="2">
    <source>
        <dbReference type="ARBA" id="ARBA00022485"/>
    </source>
</evidence>
<keyword evidence="5" id="KW-0408">Iron</keyword>
<keyword evidence="10" id="KW-1185">Reference proteome</keyword>
<dbReference type="Proteomes" id="UP000658278">
    <property type="component" value="Unassembled WGS sequence"/>
</dbReference>
<dbReference type="PROSITE" id="PS51918">
    <property type="entry name" value="RADICAL_SAM"/>
    <property type="match status" value="1"/>
</dbReference>
<evidence type="ECO:0000256" key="4">
    <source>
        <dbReference type="ARBA" id="ARBA00022723"/>
    </source>
</evidence>
<dbReference type="GO" id="GO:0016491">
    <property type="term" value="F:oxidoreductase activity"/>
    <property type="evidence" value="ECO:0007669"/>
    <property type="project" value="InterPro"/>
</dbReference>
<evidence type="ECO:0000313" key="9">
    <source>
        <dbReference type="EMBL" id="MBK1827268.1"/>
    </source>
</evidence>
<evidence type="ECO:0000313" key="10">
    <source>
        <dbReference type="Proteomes" id="UP000658278"/>
    </source>
</evidence>
<comment type="caution">
    <text evidence="9">The sequence shown here is derived from an EMBL/GenBank/DDBJ whole genome shotgun (WGS) entry which is preliminary data.</text>
</comment>
<evidence type="ECO:0000256" key="3">
    <source>
        <dbReference type="ARBA" id="ARBA00022691"/>
    </source>
</evidence>
<keyword evidence="6" id="KW-0411">Iron-sulfur</keyword>
<evidence type="ECO:0000256" key="5">
    <source>
        <dbReference type="ARBA" id="ARBA00023004"/>
    </source>
</evidence>
<dbReference type="InterPro" id="IPR007197">
    <property type="entry name" value="rSAM"/>
</dbReference>
<dbReference type="InterPro" id="IPR013785">
    <property type="entry name" value="Aldolase_TIM"/>
</dbReference>
<dbReference type="PROSITE" id="PS01305">
    <property type="entry name" value="MOAA_NIFB_PQQE"/>
    <property type="match status" value="1"/>
</dbReference>
<comment type="similarity">
    <text evidence="7">Belongs to the radical SAM superfamily. Anaerobic sulfatase-maturating enzyme family.</text>
</comment>
<dbReference type="Pfam" id="PF04055">
    <property type="entry name" value="Radical_SAM"/>
    <property type="match status" value="1"/>
</dbReference>
<dbReference type="InterPro" id="IPR000385">
    <property type="entry name" value="MoaA_NifB_PqqE_Fe-S-bd_CS"/>
</dbReference>
<dbReference type="SFLD" id="SFLDG01067">
    <property type="entry name" value="SPASM/twitch_domain_containing"/>
    <property type="match status" value="1"/>
</dbReference>
<dbReference type="InterPro" id="IPR023885">
    <property type="entry name" value="4Fe4S-binding_SPASM_dom"/>
</dbReference>